<keyword evidence="2" id="KW-1185">Reference proteome</keyword>
<gene>
    <name evidence="1" type="ORF">OUZ56_004955</name>
</gene>
<dbReference type="EMBL" id="JAOYFB010000001">
    <property type="protein sequence ID" value="KAK4003173.1"/>
    <property type="molecule type" value="Genomic_DNA"/>
</dbReference>
<protein>
    <submittedName>
        <fullName evidence="1">Uncharacterized protein</fullName>
    </submittedName>
</protein>
<dbReference type="Proteomes" id="UP001234178">
    <property type="component" value="Unassembled WGS sequence"/>
</dbReference>
<name>A0ABQ9YRC6_9CRUS</name>
<comment type="caution">
    <text evidence="1">The sequence shown here is derived from an EMBL/GenBank/DDBJ whole genome shotgun (WGS) entry which is preliminary data.</text>
</comment>
<evidence type="ECO:0000313" key="1">
    <source>
        <dbReference type="EMBL" id="KAK4003173.1"/>
    </source>
</evidence>
<evidence type="ECO:0000313" key="2">
    <source>
        <dbReference type="Proteomes" id="UP001234178"/>
    </source>
</evidence>
<organism evidence="1 2">
    <name type="scientific">Daphnia magna</name>
    <dbReference type="NCBI Taxonomy" id="35525"/>
    <lineage>
        <taxon>Eukaryota</taxon>
        <taxon>Metazoa</taxon>
        <taxon>Ecdysozoa</taxon>
        <taxon>Arthropoda</taxon>
        <taxon>Crustacea</taxon>
        <taxon>Branchiopoda</taxon>
        <taxon>Diplostraca</taxon>
        <taxon>Cladocera</taxon>
        <taxon>Anomopoda</taxon>
        <taxon>Daphniidae</taxon>
        <taxon>Daphnia</taxon>
    </lineage>
</organism>
<proteinExistence type="predicted"/>
<reference evidence="1 2" key="1">
    <citation type="journal article" date="2023" name="Nucleic Acids Res.">
        <title>The hologenome of Daphnia magna reveals possible DNA methylation and microbiome-mediated evolution of the host genome.</title>
        <authorList>
            <person name="Chaturvedi A."/>
            <person name="Li X."/>
            <person name="Dhandapani V."/>
            <person name="Marshall H."/>
            <person name="Kissane S."/>
            <person name="Cuenca-Cambronero M."/>
            <person name="Asole G."/>
            <person name="Calvet F."/>
            <person name="Ruiz-Romero M."/>
            <person name="Marangio P."/>
            <person name="Guigo R."/>
            <person name="Rago D."/>
            <person name="Mirbahai L."/>
            <person name="Eastwood N."/>
            <person name="Colbourne J.K."/>
            <person name="Zhou J."/>
            <person name="Mallon E."/>
            <person name="Orsini L."/>
        </authorList>
    </citation>
    <scope>NUCLEOTIDE SEQUENCE [LARGE SCALE GENOMIC DNA]</scope>
    <source>
        <strain evidence="1">LRV0_1</strain>
    </source>
</reference>
<accession>A0ABQ9YRC6</accession>
<sequence length="95" mass="10655">MLDGPQSYIIRARSGKKKKKKQENARNSEFLRVNLMKVATCIQIAYFSSITKGTDDDSLCVSRPFYRNTNAMCNVASIFKTLEPHQAAKGLAILI</sequence>